<dbReference type="PROSITE" id="PS51257">
    <property type="entry name" value="PROKAR_LIPOPROTEIN"/>
    <property type="match status" value="1"/>
</dbReference>
<dbReference type="SUPFAM" id="SSF101756">
    <property type="entry name" value="Hypothetical protein YgiW"/>
    <property type="match status" value="1"/>
</dbReference>
<gene>
    <name evidence="2" type="ORF">C7H19_20880</name>
</gene>
<keyword evidence="3" id="KW-1185">Reference proteome</keyword>
<keyword evidence="2" id="KW-0238">DNA-binding</keyword>
<feature type="compositionally biased region" description="Pro residues" evidence="1">
    <location>
        <begin position="154"/>
        <end position="166"/>
    </location>
</feature>
<dbReference type="Proteomes" id="UP000239001">
    <property type="component" value="Unassembled WGS sequence"/>
</dbReference>
<feature type="region of interest" description="Disordered" evidence="1">
    <location>
        <begin position="130"/>
        <end position="180"/>
    </location>
</feature>
<accession>A0A2T1LSN1</accession>
<reference evidence="2 3" key="1">
    <citation type="submission" date="2018-03" db="EMBL/GenBank/DDBJ databases">
        <title>The ancient ancestry and fast evolution of plastids.</title>
        <authorList>
            <person name="Moore K.R."/>
            <person name="Magnabosco C."/>
            <person name="Momper L."/>
            <person name="Gold D.A."/>
            <person name="Bosak T."/>
            <person name="Fournier G.P."/>
        </authorList>
    </citation>
    <scope>NUCLEOTIDE SEQUENCE [LARGE SCALE GENOMIC DNA]</scope>
    <source>
        <strain evidence="2 3">CCALA 016</strain>
    </source>
</reference>
<evidence type="ECO:0000256" key="1">
    <source>
        <dbReference type="SAM" id="MobiDB-lite"/>
    </source>
</evidence>
<dbReference type="InterPro" id="IPR036700">
    <property type="entry name" value="BOBF_sf"/>
</dbReference>
<sequence length="180" mass="19552">MVIKSSLVRHSCILLLIGGLIGCSTLAELGIAVPYLGDPPLNSVNDLTKQKRGTIVYIKGIVKGSAPFLNSNAYQVQDKTGMIWIRTEKKPPTSGKEVIIKGKLDYQSIAVGNQELGEFYVVELEQLEQNAQTPATPTPPTQPTTTPKPTAIPIKPPAVLPQPIPDPTDDLFLPHKQQHK</sequence>
<proteinExistence type="predicted"/>
<evidence type="ECO:0000313" key="2">
    <source>
        <dbReference type="EMBL" id="PSF33056.1"/>
    </source>
</evidence>
<organism evidence="2 3">
    <name type="scientific">Aphanothece hegewaldii CCALA 016</name>
    <dbReference type="NCBI Taxonomy" id="2107694"/>
    <lineage>
        <taxon>Bacteria</taxon>
        <taxon>Bacillati</taxon>
        <taxon>Cyanobacteriota</taxon>
        <taxon>Cyanophyceae</taxon>
        <taxon>Oscillatoriophycideae</taxon>
        <taxon>Chroococcales</taxon>
        <taxon>Aphanothecaceae</taxon>
        <taxon>Aphanothece</taxon>
    </lineage>
</organism>
<evidence type="ECO:0000313" key="3">
    <source>
        <dbReference type="Proteomes" id="UP000239001"/>
    </source>
</evidence>
<comment type="caution">
    <text evidence="2">The sequence shown here is derived from an EMBL/GenBank/DDBJ whole genome shotgun (WGS) entry which is preliminary data.</text>
</comment>
<protein>
    <submittedName>
        <fullName evidence="2">DNA-binding protein</fullName>
    </submittedName>
</protein>
<dbReference type="OrthoDB" id="495371at2"/>
<name>A0A2T1LSN1_9CHRO</name>
<dbReference type="AlphaFoldDB" id="A0A2T1LSN1"/>
<feature type="compositionally biased region" description="Low complexity" evidence="1">
    <location>
        <begin position="143"/>
        <end position="153"/>
    </location>
</feature>
<reference evidence="2 3" key="2">
    <citation type="submission" date="2018-03" db="EMBL/GenBank/DDBJ databases">
        <authorList>
            <person name="Keele B.F."/>
        </authorList>
    </citation>
    <scope>NUCLEOTIDE SEQUENCE [LARGE SCALE GENOMIC DNA]</scope>
    <source>
        <strain evidence="2 3">CCALA 016</strain>
    </source>
</reference>
<dbReference type="EMBL" id="PXOH01000034">
    <property type="protein sequence ID" value="PSF33056.1"/>
    <property type="molecule type" value="Genomic_DNA"/>
</dbReference>
<dbReference type="GO" id="GO:0003677">
    <property type="term" value="F:DNA binding"/>
    <property type="evidence" value="ECO:0007669"/>
    <property type="project" value="UniProtKB-KW"/>
</dbReference>